<dbReference type="OrthoDB" id="1026733at2759"/>
<dbReference type="PANTHER" id="PTHR23322">
    <property type="entry name" value="FAS-ASSOCIATED PROTEIN"/>
    <property type="match status" value="1"/>
</dbReference>
<dbReference type="SMART" id="SM00594">
    <property type="entry name" value="UAS"/>
    <property type="match status" value="1"/>
</dbReference>
<dbReference type="Gene3D" id="3.10.20.90">
    <property type="entry name" value="Phosphatidylinositol 3-kinase Catalytic Subunit, Chain A, domain 1"/>
    <property type="match status" value="2"/>
</dbReference>
<dbReference type="KEGG" id="dfa:DFA_01968"/>
<evidence type="ECO:0000259" key="3">
    <source>
        <dbReference type="PROSITE" id="PS50033"/>
    </source>
</evidence>
<dbReference type="InterPro" id="IPR001012">
    <property type="entry name" value="UBX_dom"/>
</dbReference>
<feature type="compositionally biased region" description="Low complexity" evidence="2">
    <location>
        <begin position="92"/>
        <end position="137"/>
    </location>
</feature>
<dbReference type="InterPro" id="IPR006577">
    <property type="entry name" value="UAS"/>
</dbReference>
<feature type="compositionally biased region" description="Acidic residues" evidence="2">
    <location>
        <begin position="138"/>
        <end position="156"/>
    </location>
</feature>
<dbReference type="OMA" id="KEACHRP"/>
<reference evidence="5" key="1">
    <citation type="journal article" date="2011" name="Genome Res.">
        <title>Phylogeny-wide analysis of social amoeba genomes highlights ancient origins for complex intercellular communication.</title>
        <authorList>
            <person name="Heidel A.J."/>
            <person name="Lawal H.M."/>
            <person name="Felder M."/>
            <person name="Schilde C."/>
            <person name="Helps N.R."/>
            <person name="Tunggal B."/>
            <person name="Rivero F."/>
            <person name="John U."/>
            <person name="Schleicher M."/>
            <person name="Eichinger L."/>
            <person name="Platzer M."/>
            <person name="Noegel A.A."/>
            <person name="Schaap P."/>
            <person name="Gloeckner G."/>
        </authorList>
    </citation>
    <scope>NUCLEOTIDE SEQUENCE [LARGE SCALE GENOMIC DNA]</scope>
    <source>
        <strain evidence="5">SH3</strain>
    </source>
</reference>
<feature type="domain" description="UBX" evidence="3">
    <location>
        <begin position="409"/>
        <end position="486"/>
    </location>
</feature>
<feature type="coiled-coil region" evidence="1">
    <location>
        <begin position="327"/>
        <end position="395"/>
    </location>
</feature>
<keyword evidence="5" id="KW-1185">Reference proteome</keyword>
<dbReference type="InterPro" id="IPR050730">
    <property type="entry name" value="UBX_domain-protein"/>
</dbReference>
<evidence type="ECO:0000313" key="5">
    <source>
        <dbReference type="Proteomes" id="UP000007797"/>
    </source>
</evidence>
<name>F4PR21_CACFS</name>
<accession>F4PR21</accession>
<dbReference type="PANTHER" id="PTHR23322:SF34">
    <property type="entry name" value="UBIQUITIN DOMAIN-CONTAINING PROTEIN"/>
    <property type="match status" value="1"/>
</dbReference>
<proteinExistence type="predicted"/>
<keyword evidence="1" id="KW-0175">Coiled coil</keyword>
<dbReference type="GO" id="GO:0036503">
    <property type="term" value="P:ERAD pathway"/>
    <property type="evidence" value="ECO:0007669"/>
    <property type="project" value="TreeGrafter"/>
</dbReference>
<evidence type="ECO:0000256" key="1">
    <source>
        <dbReference type="SAM" id="Coils"/>
    </source>
</evidence>
<dbReference type="SMART" id="SM00166">
    <property type="entry name" value="UBX"/>
    <property type="match status" value="1"/>
</dbReference>
<dbReference type="Gene3D" id="3.40.30.10">
    <property type="entry name" value="Glutaredoxin"/>
    <property type="match status" value="1"/>
</dbReference>
<dbReference type="RefSeq" id="XP_004359929.1">
    <property type="nucleotide sequence ID" value="XM_004359872.1"/>
</dbReference>
<sequence length="491" mass="55522">MDDSIVFDVLYDGNTLPMVLPINATISILKSTLEAYTGIPINKQMLLNLVNVNEDTTLASMDLSRVEMVQVDESSNNTEAATTTTTTVVAEQNNTTPNNNNVVSPSSNINAININESNNSNSSPSIATPPVNNSSNNNDDENNNIETFSDDDDDAMDGGDYDVSRPYVTSRFATNYFPNSSFDQDSNLSPQALTEFLDQVSYPTFASDYASFGMNLPEPFQGSYKEALNEAKLQGKLVLTYLHSPESEQCVMFCSILEQEKVFEFIMNNYIFYVGTINETAQMLLFNLIPFESYPIVALVANFSSTPRVLELLQGITDGDEFYSKIIHQYTSNMQELDRIKAEEEQKQEERRLVQDQDEAYEESLKADIEKAKKEQQERQRIEQEEQKINDAKQLRLDRINLVPPEPAKGPKSTQIIFKLPDDSKLERRFNSTDTLQTLSDFLHGSGIEIENFQFVTQFPKKVYTGQDFKQTLEESQIHPQSILNVRSNDE</sequence>
<dbReference type="GO" id="GO:0043130">
    <property type="term" value="F:ubiquitin binding"/>
    <property type="evidence" value="ECO:0007669"/>
    <property type="project" value="TreeGrafter"/>
</dbReference>
<dbReference type="InterPro" id="IPR036249">
    <property type="entry name" value="Thioredoxin-like_sf"/>
</dbReference>
<dbReference type="GO" id="GO:0005783">
    <property type="term" value="C:endoplasmic reticulum"/>
    <property type="evidence" value="ECO:0007669"/>
    <property type="project" value="TreeGrafter"/>
</dbReference>
<organism evidence="4 5">
    <name type="scientific">Cavenderia fasciculata</name>
    <name type="common">Slime mold</name>
    <name type="synonym">Dictyostelium fasciculatum</name>
    <dbReference type="NCBI Taxonomy" id="261658"/>
    <lineage>
        <taxon>Eukaryota</taxon>
        <taxon>Amoebozoa</taxon>
        <taxon>Evosea</taxon>
        <taxon>Eumycetozoa</taxon>
        <taxon>Dictyostelia</taxon>
        <taxon>Acytosteliales</taxon>
        <taxon>Cavenderiaceae</taxon>
        <taxon>Cavenderia</taxon>
    </lineage>
</organism>
<evidence type="ECO:0000256" key="2">
    <source>
        <dbReference type="SAM" id="MobiDB-lite"/>
    </source>
</evidence>
<dbReference type="SUPFAM" id="SSF52833">
    <property type="entry name" value="Thioredoxin-like"/>
    <property type="match status" value="1"/>
</dbReference>
<feature type="region of interest" description="Disordered" evidence="2">
    <location>
        <begin position="92"/>
        <end position="156"/>
    </location>
</feature>
<dbReference type="SUPFAM" id="SSF54236">
    <property type="entry name" value="Ubiquitin-like"/>
    <property type="match status" value="2"/>
</dbReference>
<dbReference type="InterPro" id="IPR029071">
    <property type="entry name" value="Ubiquitin-like_domsf"/>
</dbReference>
<protein>
    <submittedName>
        <fullName evidence="4">Ubiquitin domain-containing protein</fullName>
    </submittedName>
</protein>
<dbReference type="PROSITE" id="PS50033">
    <property type="entry name" value="UBX"/>
    <property type="match status" value="1"/>
</dbReference>
<dbReference type="Proteomes" id="UP000007797">
    <property type="component" value="Unassembled WGS sequence"/>
</dbReference>
<dbReference type="AlphaFoldDB" id="F4PR21"/>
<dbReference type="GeneID" id="14873153"/>
<dbReference type="Pfam" id="PF00789">
    <property type="entry name" value="UBX"/>
    <property type="match status" value="1"/>
</dbReference>
<gene>
    <name evidence="4" type="ORF">DFA_01968</name>
</gene>
<evidence type="ECO:0000313" key="4">
    <source>
        <dbReference type="EMBL" id="EGG22078.1"/>
    </source>
</evidence>
<dbReference type="STRING" id="1054147.F4PR21"/>
<dbReference type="EMBL" id="GL883010">
    <property type="protein sequence ID" value="EGG22078.1"/>
    <property type="molecule type" value="Genomic_DNA"/>
</dbReference>